<organism evidence="3 4">
    <name type="scientific">Psychromonas ingrahamii (strain DSM 17664 / CCUG 51855 / 37)</name>
    <dbReference type="NCBI Taxonomy" id="357804"/>
    <lineage>
        <taxon>Bacteria</taxon>
        <taxon>Pseudomonadati</taxon>
        <taxon>Pseudomonadota</taxon>
        <taxon>Gammaproteobacteria</taxon>
        <taxon>Alteromonadales</taxon>
        <taxon>Psychromonadaceae</taxon>
        <taxon>Psychromonas</taxon>
    </lineage>
</organism>
<feature type="signal peptide" evidence="1">
    <location>
        <begin position="1"/>
        <end position="18"/>
    </location>
</feature>
<dbReference type="eggNOG" id="COG3187">
    <property type="taxonomic scope" value="Bacteria"/>
</dbReference>
<sequence length="152" mass="17035">MKLFKQLSLLFISTALVACSLKTADSMTSKNMISKNRVLQNTAFSQIQKKWQLESIDGTPISAEISSTLAIDPQRQATGRLACNNFFGRLELKDNTLKIDQMGSTRMLCAGVMNEIEMIVSSVLNNRSEINFTNNRLSLTGQKHTLIYRADR</sequence>
<evidence type="ECO:0000313" key="3">
    <source>
        <dbReference type="EMBL" id="ABM02070.1"/>
    </source>
</evidence>
<dbReference type="OrthoDB" id="5348860at2"/>
<keyword evidence="3" id="KW-0346">Stress response</keyword>
<dbReference type="PROSITE" id="PS51257">
    <property type="entry name" value="PROKAR_LIPOPROTEIN"/>
    <property type="match status" value="1"/>
</dbReference>
<feature type="domain" description="DUF306" evidence="2">
    <location>
        <begin position="47"/>
        <end position="145"/>
    </location>
</feature>
<feature type="chain" id="PRO_5002637788" evidence="1">
    <location>
        <begin position="19"/>
        <end position="152"/>
    </location>
</feature>
<reference evidence="3 4" key="1">
    <citation type="submission" date="2007-01" db="EMBL/GenBank/DDBJ databases">
        <title>Complete sequence of Psychromonas ingrahamii 37.</title>
        <authorList>
            <consortium name="US DOE Joint Genome Institute"/>
            <person name="Copeland A."/>
            <person name="Lucas S."/>
            <person name="Lapidus A."/>
            <person name="Barry K."/>
            <person name="Detter J.C."/>
            <person name="Glavina del Rio T."/>
            <person name="Hammon N."/>
            <person name="Israni S."/>
            <person name="Dalin E."/>
            <person name="Tice H."/>
            <person name="Pitluck S."/>
            <person name="Thompson L.S."/>
            <person name="Brettin T."/>
            <person name="Bruce D."/>
            <person name="Han C."/>
            <person name="Tapia R."/>
            <person name="Schmutz J."/>
            <person name="Larimer F."/>
            <person name="Land M."/>
            <person name="Hauser L."/>
            <person name="Kyrpides N."/>
            <person name="Ivanova N."/>
            <person name="Staley J."/>
            <person name="Richardson P."/>
        </authorList>
    </citation>
    <scope>NUCLEOTIDE SEQUENCE [LARGE SCALE GENOMIC DNA]</scope>
    <source>
        <strain evidence="3 4">37</strain>
    </source>
</reference>
<accession>A1SRF5</accession>
<dbReference type="InterPro" id="IPR053147">
    <property type="entry name" value="Hsp_HslJ-like"/>
</dbReference>
<dbReference type="RefSeq" id="WP_011768629.1">
    <property type="nucleotide sequence ID" value="NC_008709.1"/>
</dbReference>
<evidence type="ECO:0000313" key="4">
    <source>
        <dbReference type="Proteomes" id="UP000000639"/>
    </source>
</evidence>
<dbReference type="InterPro" id="IPR005184">
    <property type="entry name" value="DUF306_Meta_HslJ"/>
</dbReference>
<dbReference type="Pfam" id="PF03724">
    <property type="entry name" value="META"/>
    <property type="match status" value="1"/>
</dbReference>
<dbReference type="Proteomes" id="UP000000639">
    <property type="component" value="Chromosome"/>
</dbReference>
<dbReference type="PANTHER" id="PTHR35535:SF1">
    <property type="entry name" value="HEAT SHOCK PROTEIN HSLJ"/>
    <property type="match status" value="1"/>
</dbReference>
<dbReference type="HOGENOM" id="CLU_075808_1_0_6"/>
<dbReference type="EMBL" id="CP000510">
    <property type="protein sequence ID" value="ABM02070.1"/>
    <property type="molecule type" value="Genomic_DNA"/>
</dbReference>
<keyword evidence="1" id="KW-0732">Signal</keyword>
<protein>
    <submittedName>
        <fullName evidence="3">Heat shock protein HslJ</fullName>
    </submittedName>
</protein>
<gene>
    <name evidence="3" type="primary">hslJ</name>
    <name evidence="3" type="ordered locus">Ping_0202</name>
</gene>
<proteinExistence type="predicted"/>
<keyword evidence="4" id="KW-1185">Reference proteome</keyword>
<dbReference type="AlphaFoldDB" id="A1SRF5"/>
<evidence type="ECO:0000259" key="2">
    <source>
        <dbReference type="Pfam" id="PF03724"/>
    </source>
</evidence>
<evidence type="ECO:0000256" key="1">
    <source>
        <dbReference type="SAM" id="SignalP"/>
    </source>
</evidence>
<dbReference type="STRING" id="357804.Ping_0202"/>
<dbReference type="KEGG" id="pin:Ping_0202"/>
<dbReference type="InterPro" id="IPR038670">
    <property type="entry name" value="HslJ-like_sf"/>
</dbReference>
<name>A1SRF5_PSYIN</name>
<dbReference type="PANTHER" id="PTHR35535">
    <property type="entry name" value="HEAT SHOCK PROTEIN HSLJ"/>
    <property type="match status" value="1"/>
</dbReference>
<dbReference type="Gene3D" id="2.40.128.270">
    <property type="match status" value="1"/>
</dbReference>